<dbReference type="EMBL" id="ML976664">
    <property type="protein sequence ID" value="KAF1977091.1"/>
    <property type="molecule type" value="Genomic_DNA"/>
</dbReference>
<evidence type="ECO:0000313" key="3">
    <source>
        <dbReference type="Proteomes" id="UP000800036"/>
    </source>
</evidence>
<gene>
    <name evidence="2" type="ORF">BU23DRAFT_319712</name>
</gene>
<dbReference type="Proteomes" id="UP000800036">
    <property type="component" value="Unassembled WGS sequence"/>
</dbReference>
<keyword evidence="3" id="KW-1185">Reference proteome</keyword>
<sequence length="142" mass="15670">MLNREMSMMVLPRSGTWKGAFHGSKVRSKSTSDVGRCHLLLGVLGIQAMTAASYILSHYTGVRTSLSACSSLVRGITVHRSSRWGDNSSSKSRRRRGLGPACEGPKRRRQTRFVSPCLLTHLSDTRLLASAQNSPPRKKRMS</sequence>
<evidence type="ECO:0000256" key="1">
    <source>
        <dbReference type="SAM" id="MobiDB-lite"/>
    </source>
</evidence>
<proteinExistence type="predicted"/>
<name>A0A6A5VIN1_9PLEO</name>
<organism evidence="2 3">
    <name type="scientific">Bimuria novae-zelandiae CBS 107.79</name>
    <dbReference type="NCBI Taxonomy" id="1447943"/>
    <lineage>
        <taxon>Eukaryota</taxon>
        <taxon>Fungi</taxon>
        <taxon>Dikarya</taxon>
        <taxon>Ascomycota</taxon>
        <taxon>Pezizomycotina</taxon>
        <taxon>Dothideomycetes</taxon>
        <taxon>Pleosporomycetidae</taxon>
        <taxon>Pleosporales</taxon>
        <taxon>Massarineae</taxon>
        <taxon>Didymosphaeriaceae</taxon>
        <taxon>Bimuria</taxon>
    </lineage>
</organism>
<reference evidence="2" key="1">
    <citation type="journal article" date="2020" name="Stud. Mycol.">
        <title>101 Dothideomycetes genomes: a test case for predicting lifestyles and emergence of pathogens.</title>
        <authorList>
            <person name="Haridas S."/>
            <person name="Albert R."/>
            <person name="Binder M."/>
            <person name="Bloem J."/>
            <person name="Labutti K."/>
            <person name="Salamov A."/>
            <person name="Andreopoulos B."/>
            <person name="Baker S."/>
            <person name="Barry K."/>
            <person name="Bills G."/>
            <person name="Bluhm B."/>
            <person name="Cannon C."/>
            <person name="Castanera R."/>
            <person name="Culley D."/>
            <person name="Daum C."/>
            <person name="Ezra D."/>
            <person name="Gonzalez J."/>
            <person name="Henrissat B."/>
            <person name="Kuo A."/>
            <person name="Liang C."/>
            <person name="Lipzen A."/>
            <person name="Lutzoni F."/>
            <person name="Magnuson J."/>
            <person name="Mondo S."/>
            <person name="Nolan M."/>
            <person name="Ohm R."/>
            <person name="Pangilinan J."/>
            <person name="Park H.-J."/>
            <person name="Ramirez L."/>
            <person name="Alfaro M."/>
            <person name="Sun H."/>
            <person name="Tritt A."/>
            <person name="Yoshinaga Y."/>
            <person name="Zwiers L.-H."/>
            <person name="Turgeon B."/>
            <person name="Goodwin S."/>
            <person name="Spatafora J."/>
            <person name="Crous P."/>
            <person name="Grigoriev I."/>
        </authorList>
    </citation>
    <scope>NUCLEOTIDE SEQUENCE</scope>
    <source>
        <strain evidence="2">CBS 107.79</strain>
    </source>
</reference>
<feature type="region of interest" description="Disordered" evidence="1">
    <location>
        <begin position="81"/>
        <end position="109"/>
    </location>
</feature>
<dbReference type="AlphaFoldDB" id="A0A6A5VIN1"/>
<evidence type="ECO:0000313" key="2">
    <source>
        <dbReference type="EMBL" id="KAF1977091.1"/>
    </source>
</evidence>
<protein>
    <submittedName>
        <fullName evidence="2">Uncharacterized protein</fullName>
    </submittedName>
</protein>
<accession>A0A6A5VIN1</accession>